<accession>A0A8J2PSB9</accession>
<dbReference type="AlphaFoldDB" id="A0A8J2PSB9"/>
<keyword evidence="2" id="KW-1185">Reference proteome</keyword>
<name>A0A8J2PSB9_9HEXA</name>
<evidence type="ECO:0000313" key="1">
    <source>
        <dbReference type="EMBL" id="CAG7825791.1"/>
    </source>
</evidence>
<evidence type="ECO:0000313" key="2">
    <source>
        <dbReference type="Proteomes" id="UP000708208"/>
    </source>
</evidence>
<proteinExistence type="predicted"/>
<reference evidence="1" key="1">
    <citation type="submission" date="2021-06" db="EMBL/GenBank/DDBJ databases">
        <authorList>
            <person name="Hodson N. C."/>
            <person name="Mongue J. A."/>
            <person name="Jaron S. K."/>
        </authorList>
    </citation>
    <scope>NUCLEOTIDE SEQUENCE</scope>
</reference>
<comment type="caution">
    <text evidence="1">The sequence shown here is derived from an EMBL/GenBank/DDBJ whole genome shotgun (WGS) entry which is preliminary data.</text>
</comment>
<organism evidence="1 2">
    <name type="scientific">Allacma fusca</name>
    <dbReference type="NCBI Taxonomy" id="39272"/>
    <lineage>
        <taxon>Eukaryota</taxon>
        <taxon>Metazoa</taxon>
        <taxon>Ecdysozoa</taxon>
        <taxon>Arthropoda</taxon>
        <taxon>Hexapoda</taxon>
        <taxon>Collembola</taxon>
        <taxon>Symphypleona</taxon>
        <taxon>Sminthuridae</taxon>
        <taxon>Allacma</taxon>
    </lineage>
</organism>
<gene>
    <name evidence="1" type="ORF">AFUS01_LOCUS35880</name>
</gene>
<dbReference type="EMBL" id="CAJVCH010537527">
    <property type="protein sequence ID" value="CAG7825791.1"/>
    <property type="molecule type" value="Genomic_DNA"/>
</dbReference>
<sequence>MMYDSDSGVLNKSEGSAVNYILGDFRRLGRFEDDGLDLFLKREIDNDAVPVLWASVQGT</sequence>
<protein>
    <submittedName>
        <fullName evidence="1">Uncharacterized protein</fullName>
    </submittedName>
</protein>
<dbReference type="Proteomes" id="UP000708208">
    <property type="component" value="Unassembled WGS sequence"/>
</dbReference>